<evidence type="ECO:0000313" key="2">
    <source>
        <dbReference type="Proteomes" id="UP000614047"/>
    </source>
</evidence>
<keyword evidence="2" id="KW-1185">Reference proteome</keyword>
<dbReference type="AlphaFoldDB" id="A0A931DKD2"/>
<sequence>MGDLLSSLPDGGGWRDIAYVGYFDGDAGLAEGFAEAAEAIFKQWQSSPRTGDQLLLPLVHNYRHALELALKQAIRDAAKRVRFDGHNDPSLHPDELDVHLKRKQRHRLGPLADQLAGLLKELALEGLPADTMRLLARLHQLDPTGEAFRYADHLESSAHAVDVPELTKLLRDAFAIVHGGVITALHVYADYQSDMREMYADYADASNSASF</sequence>
<name>A0A931DKD2_9ACTN</name>
<dbReference type="RefSeq" id="WP_197014934.1">
    <property type="nucleotide sequence ID" value="NZ_BAABES010000009.1"/>
</dbReference>
<dbReference type="EMBL" id="JADOUA010000001">
    <property type="protein sequence ID" value="MBG6092804.1"/>
    <property type="molecule type" value="Genomic_DNA"/>
</dbReference>
<accession>A0A931DKD2</accession>
<evidence type="ECO:0000313" key="1">
    <source>
        <dbReference type="EMBL" id="MBG6092804.1"/>
    </source>
</evidence>
<dbReference type="Proteomes" id="UP000614047">
    <property type="component" value="Unassembled WGS sequence"/>
</dbReference>
<protein>
    <submittedName>
        <fullName evidence="1">Uncharacterized protein</fullName>
    </submittedName>
</protein>
<organism evidence="1 2">
    <name type="scientific">Actinomadura viridis</name>
    <dbReference type="NCBI Taxonomy" id="58110"/>
    <lineage>
        <taxon>Bacteria</taxon>
        <taxon>Bacillati</taxon>
        <taxon>Actinomycetota</taxon>
        <taxon>Actinomycetes</taxon>
        <taxon>Streptosporangiales</taxon>
        <taxon>Thermomonosporaceae</taxon>
        <taxon>Actinomadura</taxon>
    </lineage>
</organism>
<proteinExistence type="predicted"/>
<comment type="caution">
    <text evidence="1">The sequence shown here is derived from an EMBL/GenBank/DDBJ whole genome shotgun (WGS) entry which is preliminary data.</text>
</comment>
<gene>
    <name evidence="1" type="ORF">IW256_006917</name>
</gene>
<reference evidence="1" key="1">
    <citation type="submission" date="2020-11" db="EMBL/GenBank/DDBJ databases">
        <title>Sequencing the genomes of 1000 actinobacteria strains.</title>
        <authorList>
            <person name="Klenk H.-P."/>
        </authorList>
    </citation>
    <scope>NUCLEOTIDE SEQUENCE</scope>
    <source>
        <strain evidence="1">DSM 43175</strain>
    </source>
</reference>